<name>A0A852VQL6_9MICO</name>
<dbReference type="EMBL" id="JACCAE010000001">
    <property type="protein sequence ID" value="NYF96644.1"/>
    <property type="molecule type" value="Genomic_DNA"/>
</dbReference>
<proteinExistence type="predicted"/>
<comment type="caution">
    <text evidence="2">The sequence shown here is derived from an EMBL/GenBank/DDBJ whole genome shotgun (WGS) entry which is preliminary data.</text>
</comment>
<dbReference type="Proteomes" id="UP000554054">
    <property type="component" value="Unassembled WGS sequence"/>
</dbReference>
<protein>
    <submittedName>
        <fullName evidence="2">Uncharacterized protein</fullName>
    </submittedName>
</protein>
<feature type="compositionally biased region" description="Basic and acidic residues" evidence="1">
    <location>
        <begin position="1"/>
        <end position="10"/>
    </location>
</feature>
<sequence length="35" mass="3717">MTNHDVDGTSHIELTGRSSGAPTARELPVPEGDLR</sequence>
<gene>
    <name evidence="2" type="ORF">BJY20_000036</name>
</gene>
<organism evidence="2 3">
    <name type="scientific">Janibacter cremeus</name>
    <dbReference type="NCBI Taxonomy" id="1285192"/>
    <lineage>
        <taxon>Bacteria</taxon>
        <taxon>Bacillati</taxon>
        <taxon>Actinomycetota</taxon>
        <taxon>Actinomycetes</taxon>
        <taxon>Micrococcales</taxon>
        <taxon>Intrasporangiaceae</taxon>
        <taxon>Janibacter</taxon>
    </lineage>
</organism>
<evidence type="ECO:0000313" key="3">
    <source>
        <dbReference type="Proteomes" id="UP000554054"/>
    </source>
</evidence>
<keyword evidence="3" id="KW-1185">Reference proteome</keyword>
<dbReference type="AlphaFoldDB" id="A0A852VQL6"/>
<evidence type="ECO:0000256" key="1">
    <source>
        <dbReference type="SAM" id="MobiDB-lite"/>
    </source>
</evidence>
<evidence type="ECO:0000313" key="2">
    <source>
        <dbReference type="EMBL" id="NYF96644.1"/>
    </source>
</evidence>
<accession>A0A852VQL6</accession>
<feature type="region of interest" description="Disordered" evidence="1">
    <location>
        <begin position="1"/>
        <end position="35"/>
    </location>
</feature>
<reference evidence="2 3" key="1">
    <citation type="submission" date="2020-07" db="EMBL/GenBank/DDBJ databases">
        <title>Sequencing the genomes of 1000 actinobacteria strains.</title>
        <authorList>
            <person name="Klenk H.-P."/>
        </authorList>
    </citation>
    <scope>NUCLEOTIDE SEQUENCE [LARGE SCALE GENOMIC DNA]</scope>
    <source>
        <strain evidence="2 3">DSM 26154</strain>
    </source>
</reference>